<reference evidence="2" key="1">
    <citation type="submission" date="2021-01" db="EMBL/GenBank/DDBJ databases">
        <authorList>
            <person name="Corre E."/>
            <person name="Pelletier E."/>
            <person name="Niang G."/>
            <person name="Scheremetjew M."/>
            <person name="Finn R."/>
            <person name="Kale V."/>
            <person name="Holt S."/>
            <person name="Cochrane G."/>
            <person name="Meng A."/>
            <person name="Brown T."/>
            <person name="Cohen L."/>
        </authorList>
    </citation>
    <scope>NUCLEOTIDE SEQUENCE</scope>
    <source>
        <strain evidence="2">RCC927</strain>
    </source>
</reference>
<dbReference type="AlphaFoldDB" id="A0A7S3C1Q0"/>
<organism evidence="2">
    <name type="scientific">Prasinoderma singulare</name>
    <dbReference type="NCBI Taxonomy" id="676789"/>
    <lineage>
        <taxon>Eukaryota</taxon>
        <taxon>Viridiplantae</taxon>
        <taxon>Prasinodermophyta</taxon>
        <taxon>Prasinodermophyceae</taxon>
        <taxon>Prasinodermales</taxon>
        <taxon>Prasinodermaceae</taxon>
        <taxon>Prasinoderma</taxon>
    </lineage>
</organism>
<evidence type="ECO:0000256" key="1">
    <source>
        <dbReference type="SAM" id="MobiDB-lite"/>
    </source>
</evidence>
<sequence>MVRTGRTAVGASRVKVGKPGGYQAQRHAVERPLTYDTVGASGKTRSAKSTHVGPQTESALQEKFVLLALDAVRTGDHKGVTVEELEWWCGRNYARYGIEPRAFNARFRGKQLLTRVLPGRGLVAKVAARNQSSGSAARYALILAFA</sequence>
<gene>
    <name evidence="2" type="ORF">PSIN1315_LOCUS12232</name>
</gene>
<name>A0A7S3C1Q0_9VIRI</name>
<proteinExistence type="predicted"/>
<feature type="compositionally biased region" description="Polar residues" evidence="1">
    <location>
        <begin position="43"/>
        <end position="55"/>
    </location>
</feature>
<dbReference type="EMBL" id="HBHY01019104">
    <property type="protein sequence ID" value="CAE0149310.1"/>
    <property type="molecule type" value="Transcribed_RNA"/>
</dbReference>
<protein>
    <submittedName>
        <fullName evidence="2">Uncharacterized protein</fullName>
    </submittedName>
</protein>
<accession>A0A7S3C1Q0</accession>
<feature type="region of interest" description="Disordered" evidence="1">
    <location>
        <begin position="33"/>
        <end position="55"/>
    </location>
</feature>
<evidence type="ECO:0000313" key="2">
    <source>
        <dbReference type="EMBL" id="CAE0149310.1"/>
    </source>
</evidence>